<evidence type="ECO:0000313" key="1">
    <source>
        <dbReference type="EMBL" id="ABO60624.1"/>
    </source>
</evidence>
<geneLocation type="plasmid" evidence="1 2">
    <name>pBVIE05</name>
</geneLocation>
<organism evidence="1 2">
    <name type="scientific">Burkholderia vietnamiensis (strain G4 / LMG 22486)</name>
    <name type="common">Burkholderia cepacia (strain R1808)</name>
    <dbReference type="NCBI Taxonomy" id="269482"/>
    <lineage>
        <taxon>Bacteria</taxon>
        <taxon>Pseudomonadati</taxon>
        <taxon>Pseudomonadota</taxon>
        <taxon>Betaproteobacteria</taxon>
        <taxon>Burkholderiales</taxon>
        <taxon>Burkholderiaceae</taxon>
        <taxon>Burkholderia</taxon>
        <taxon>Burkholderia cepacia complex</taxon>
    </lineage>
</organism>
<protein>
    <submittedName>
        <fullName evidence="1">Uncharacterized protein</fullName>
    </submittedName>
</protein>
<reference evidence="1 2" key="1">
    <citation type="submission" date="2007-03" db="EMBL/GenBank/DDBJ databases">
        <title>Complete sequence of plasmid pBVIE05 of Burkholderia vietnamiensis G4.</title>
        <authorList>
            <consortium name="US DOE Joint Genome Institute"/>
            <person name="Copeland A."/>
            <person name="Lucas S."/>
            <person name="Lapidus A."/>
            <person name="Barry K."/>
            <person name="Detter J.C."/>
            <person name="Glavina del Rio T."/>
            <person name="Hammon N."/>
            <person name="Israni S."/>
            <person name="Dalin E."/>
            <person name="Tice H."/>
            <person name="Pitluck S."/>
            <person name="Chain P."/>
            <person name="Malfatti S."/>
            <person name="Shin M."/>
            <person name="Vergez L."/>
            <person name="Schmutz J."/>
            <person name="Larimer F."/>
            <person name="Land M."/>
            <person name="Hauser L."/>
            <person name="Kyrpides N."/>
            <person name="Tiedje J."/>
            <person name="Richardson P."/>
        </authorList>
    </citation>
    <scope>NUCLEOTIDE SEQUENCE [LARGE SCALE GENOMIC DNA]</scope>
    <source>
        <strain evidence="2">G4 / LMG 22486</strain>
        <plasmid evidence="1 2">pBVIE05</plasmid>
    </source>
</reference>
<proteinExistence type="predicted"/>
<dbReference type="KEGG" id="bvi:Bcep1808_7754"/>
<name>A4JWH1_BURVG</name>
<dbReference type="AlphaFoldDB" id="A4JWH1"/>
<sequence>MTTPVENPAVIENLRVLFDDARGFDLDTVMLSGDVLAGVDALDVARAADDALAELQAAETLMALLKRLMTPARGVILQNRDRSTPAMIAQMNAIASAPDYYRVAPTKEFASGTPIVFGNGDLLPSKIAFGRNDKAVAADGRRFVVQYAVVEADDLLTSNAADGIANADYTNGVPGKLRAIAGNGRLAGLKAAYQRSTTDDYRVELAQDDMTGLAPGALDAFTAPILVRVMRAEDVTENIGDISNQRGTSDLSPVEQAQNDAKRIDLADIDVADDGKPTEAAALAFIAAMPESERNNLMDGKHPGQKAYDRLMATVFWKAYDAPELVRLYAQSVDSEIKTILGGMASAAAELARLDGAGDLDIRGVVTEAASLAVNAKRQGVKLADFAKQTDMTLSLDTMEVVRMFVENIRSAKKIGERLRAAARFAYEEFTKEDSDMFGAVEKATRPQVLDRLKADPVDPTMSLFDSVDPLRALELSGSLLEKVEALTAAGDDDPLAVLTLSDEILAIIRELEGAPANSDLPAATAHSAQYESYRRAIEEAKAAGTLTTMPGLLEQIRADERLNDGEADELLALATEGKPAGEEAPVVPDPVVPGTLSDATMQTYITAAADSIAALRRIDVYRVLNGLAADNVDGVTRSDLATWIAMNRPDLVKEVTDVMAEEYAADGWTLPEDTEDGEWRAKQADQPLPPGPVVVPPVVPDPGPAPTVNPKRADDLAFFEAVAAEKVDMWDDQLADKLEAMIAAYGGDDEMREAWTRAVNAYTNFMVNAMKGV</sequence>
<keyword evidence="1" id="KW-0614">Plasmid</keyword>
<dbReference type="HOGENOM" id="CLU_361202_0_0_4"/>
<accession>A4JWH1</accession>
<dbReference type="EMBL" id="CP000621">
    <property type="protein sequence ID" value="ABO60624.1"/>
    <property type="molecule type" value="Genomic_DNA"/>
</dbReference>
<dbReference type="Proteomes" id="UP000002287">
    <property type="component" value="Plasmid pBVIE05"/>
</dbReference>
<gene>
    <name evidence="1" type="ordered locus">Bcep1808_7754</name>
</gene>
<evidence type="ECO:0000313" key="2">
    <source>
        <dbReference type="Proteomes" id="UP000002287"/>
    </source>
</evidence>